<gene>
    <name evidence="1" type="ORF">FQN60_012624</name>
</gene>
<accession>A0A5J5D740</accession>
<organism evidence="1 2">
    <name type="scientific">Etheostoma spectabile</name>
    <name type="common">orangethroat darter</name>
    <dbReference type="NCBI Taxonomy" id="54343"/>
    <lineage>
        <taxon>Eukaryota</taxon>
        <taxon>Metazoa</taxon>
        <taxon>Chordata</taxon>
        <taxon>Craniata</taxon>
        <taxon>Vertebrata</taxon>
        <taxon>Euteleostomi</taxon>
        <taxon>Actinopterygii</taxon>
        <taxon>Neopterygii</taxon>
        <taxon>Teleostei</taxon>
        <taxon>Neoteleostei</taxon>
        <taxon>Acanthomorphata</taxon>
        <taxon>Eupercaria</taxon>
        <taxon>Perciformes</taxon>
        <taxon>Percoidei</taxon>
        <taxon>Percidae</taxon>
        <taxon>Etheostomatinae</taxon>
        <taxon>Etheostoma</taxon>
    </lineage>
</organism>
<name>A0A5J5D740_9PERO</name>
<dbReference type="AlphaFoldDB" id="A0A5J5D740"/>
<dbReference type="Proteomes" id="UP000327493">
    <property type="component" value="Chromosome 9"/>
</dbReference>
<feature type="non-terminal residue" evidence="1">
    <location>
        <position position="95"/>
    </location>
</feature>
<comment type="caution">
    <text evidence="1">The sequence shown here is derived from an EMBL/GenBank/DDBJ whole genome shotgun (WGS) entry which is preliminary data.</text>
</comment>
<reference evidence="1 2" key="1">
    <citation type="submission" date="2019-08" db="EMBL/GenBank/DDBJ databases">
        <title>A chromosome-level genome assembly, high-density linkage maps, and genome scans reveal the genomic architecture of hybrid incompatibilities underlying speciation via character displacement in darters (Percidae: Etheostominae).</title>
        <authorList>
            <person name="Moran R.L."/>
            <person name="Catchen J.M."/>
            <person name="Fuller R.C."/>
        </authorList>
    </citation>
    <scope>NUCLEOTIDE SEQUENCE [LARGE SCALE GENOMIC DNA]</scope>
    <source>
        <strain evidence="1">EspeVRDwgs_2016</strain>
        <tissue evidence="1">Muscle</tissue>
    </source>
</reference>
<proteinExistence type="predicted"/>
<evidence type="ECO:0000313" key="1">
    <source>
        <dbReference type="EMBL" id="KAA8589259.1"/>
    </source>
</evidence>
<sequence>MLTLLLLCDITDHLAQLNQKLQGRKTSHPADVRHDHGFPELNWTYGCGKQQWPESKVPDVAIRTFKLSAAPWFVATTSTSCAVFCPCLGAPICGT</sequence>
<protein>
    <submittedName>
        <fullName evidence="1">Uncharacterized protein</fullName>
    </submittedName>
</protein>
<dbReference type="EMBL" id="VOFY01000009">
    <property type="protein sequence ID" value="KAA8589259.1"/>
    <property type="molecule type" value="Genomic_DNA"/>
</dbReference>
<keyword evidence="2" id="KW-1185">Reference proteome</keyword>
<evidence type="ECO:0000313" key="2">
    <source>
        <dbReference type="Proteomes" id="UP000327493"/>
    </source>
</evidence>